<dbReference type="AlphaFoldDB" id="A0A840KHC9"/>
<dbReference type="Proteomes" id="UP000592180">
    <property type="component" value="Unassembled WGS sequence"/>
</dbReference>
<dbReference type="RefSeq" id="WP_184189700.1">
    <property type="nucleotide sequence ID" value="NZ_JACHLE010000003.1"/>
</dbReference>
<keyword evidence="2" id="KW-1185">Reference proteome</keyword>
<reference evidence="1 2" key="1">
    <citation type="submission" date="2020-08" db="EMBL/GenBank/DDBJ databases">
        <title>Functional genomics of gut bacteria from endangered species of beetles.</title>
        <authorList>
            <person name="Carlos-Shanley C."/>
        </authorList>
    </citation>
    <scope>NUCLEOTIDE SEQUENCE [LARGE SCALE GENOMIC DNA]</scope>
    <source>
        <strain evidence="1 2">S00151</strain>
    </source>
</reference>
<comment type="caution">
    <text evidence="1">The sequence shown here is derived from an EMBL/GenBank/DDBJ whole genome shotgun (WGS) entry which is preliminary data.</text>
</comment>
<organism evidence="1 2">
    <name type="scientific">Chryseobacterium defluvii</name>
    <dbReference type="NCBI Taxonomy" id="160396"/>
    <lineage>
        <taxon>Bacteria</taxon>
        <taxon>Pseudomonadati</taxon>
        <taxon>Bacteroidota</taxon>
        <taxon>Flavobacteriia</taxon>
        <taxon>Flavobacteriales</taxon>
        <taxon>Weeksellaceae</taxon>
        <taxon>Chryseobacterium group</taxon>
        <taxon>Chryseobacterium</taxon>
    </lineage>
</organism>
<protein>
    <submittedName>
        <fullName evidence="1">Uncharacterized protein</fullName>
    </submittedName>
</protein>
<proteinExistence type="predicted"/>
<dbReference type="EMBL" id="JACHLE010000003">
    <property type="protein sequence ID" value="MBB4807094.1"/>
    <property type="molecule type" value="Genomic_DNA"/>
</dbReference>
<sequence length="69" mass="8450">MDYGSRVLCVFELENYRKMAMKRLLEDERFTENAKPHFLFKTLDELKQEVFEDWELFDGEKTNLFSVDY</sequence>
<name>A0A840KHC9_9FLAO</name>
<accession>A0A840KHC9</accession>
<gene>
    <name evidence="1" type="ORF">HNP38_002398</name>
</gene>
<evidence type="ECO:0000313" key="1">
    <source>
        <dbReference type="EMBL" id="MBB4807094.1"/>
    </source>
</evidence>
<evidence type="ECO:0000313" key="2">
    <source>
        <dbReference type="Proteomes" id="UP000592180"/>
    </source>
</evidence>